<evidence type="ECO:0000313" key="3">
    <source>
        <dbReference type="Proteomes" id="UP000654075"/>
    </source>
</evidence>
<evidence type="ECO:0000313" key="2">
    <source>
        <dbReference type="EMBL" id="CAE8623105.1"/>
    </source>
</evidence>
<keyword evidence="3" id="KW-1185">Reference proteome</keyword>
<organism evidence="2 3">
    <name type="scientific">Polarella glacialis</name>
    <name type="common">Dinoflagellate</name>
    <dbReference type="NCBI Taxonomy" id="89957"/>
    <lineage>
        <taxon>Eukaryota</taxon>
        <taxon>Sar</taxon>
        <taxon>Alveolata</taxon>
        <taxon>Dinophyceae</taxon>
        <taxon>Suessiales</taxon>
        <taxon>Suessiaceae</taxon>
        <taxon>Polarella</taxon>
    </lineage>
</organism>
<gene>
    <name evidence="2" type="ORF">PGLA1383_LOCUS40420</name>
</gene>
<accession>A0A813GDS5</accession>
<comment type="caution">
    <text evidence="2">The sequence shown here is derived from an EMBL/GenBank/DDBJ whole genome shotgun (WGS) entry which is preliminary data.</text>
</comment>
<dbReference type="Proteomes" id="UP000654075">
    <property type="component" value="Unassembled WGS sequence"/>
</dbReference>
<name>A0A813GDS5_POLGL</name>
<evidence type="ECO:0000256" key="1">
    <source>
        <dbReference type="SAM" id="MobiDB-lite"/>
    </source>
</evidence>
<feature type="non-terminal residue" evidence="2">
    <location>
        <position position="115"/>
    </location>
</feature>
<feature type="compositionally biased region" description="Low complexity" evidence="1">
    <location>
        <begin position="63"/>
        <end position="80"/>
    </location>
</feature>
<protein>
    <submittedName>
        <fullName evidence="2">Uncharacterized protein</fullName>
    </submittedName>
</protein>
<proteinExistence type="predicted"/>
<dbReference type="EMBL" id="CAJNNV010028115">
    <property type="protein sequence ID" value="CAE8623105.1"/>
    <property type="molecule type" value="Genomic_DNA"/>
</dbReference>
<dbReference type="AlphaFoldDB" id="A0A813GDS5"/>
<feature type="region of interest" description="Disordered" evidence="1">
    <location>
        <begin position="63"/>
        <end position="91"/>
    </location>
</feature>
<sequence>MAEVEAAAAARPAEIRALVADAPLSEADPSFEFEGALRLLRQHWPVHCIGRRYAVELWDSSSRSLGHSHASSTSSSSQASRQKKASAPGQSLAGKQLVELVMHSRLGVSLSFPPD</sequence>
<reference evidence="2" key="1">
    <citation type="submission" date="2021-02" db="EMBL/GenBank/DDBJ databases">
        <authorList>
            <person name="Dougan E. K."/>
            <person name="Rhodes N."/>
            <person name="Thang M."/>
            <person name="Chan C."/>
        </authorList>
    </citation>
    <scope>NUCLEOTIDE SEQUENCE</scope>
</reference>